<organism evidence="1">
    <name type="scientific">uncultured Desulfobacterium sp</name>
    <dbReference type="NCBI Taxonomy" id="201089"/>
    <lineage>
        <taxon>Bacteria</taxon>
        <taxon>Pseudomonadati</taxon>
        <taxon>Thermodesulfobacteriota</taxon>
        <taxon>Desulfobacteria</taxon>
        <taxon>Desulfobacterales</taxon>
        <taxon>Desulfobacteriaceae</taxon>
        <taxon>Desulfobacterium</taxon>
        <taxon>environmental samples</taxon>
    </lineage>
</organism>
<reference evidence="1" key="1">
    <citation type="submission" date="2018-01" db="EMBL/GenBank/DDBJ databases">
        <authorList>
            <person name="Regsiter A."/>
            <person name="William W."/>
        </authorList>
    </citation>
    <scope>NUCLEOTIDE SEQUENCE</scope>
    <source>
        <strain evidence="1">TRIP AH-1</strain>
    </source>
</reference>
<dbReference type="AlphaFoldDB" id="A0A445MUM2"/>
<dbReference type="EMBL" id="OJIN01000081">
    <property type="protein sequence ID" value="SPD73176.1"/>
    <property type="molecule type" value="Genomic_DNA"/>
</dbReference>
<protein>
    <submittedName>
        <fullName evidence="1">Uncharacterized protein</fullName>
    </submittedName>
</protein>
<evidence type="ECO:0000313" key="1">
    <source>
        <dbReference type="EMBL" id="SPD73176.1"/>
    </source>
</evidence>
<proteinExistence type="predicted"/>
<accession>A0A445MUM2</accession>
<name>A0A445MUM2_9BACT</name>
<gene>
    <name evidence="1" type="ORF">PITCH_A1710025</name>
</gene>
<sequence>MVPSADYADLRRLNNAASHICVGAPNMLWSDYCFSDRNELA</sequence>